<gene>
    <name evidence="1" type="ORF">SPARVUS_LOCUS15398587</name>
</gene>
<evidence type="ECO:0000313" key="1">
    <source>
        <dbReference type="EMBL" id="CAI9616479.1"/>
    </source>
</evidence>
<evidence type="ECO:0000313" key="2">
    <source>
        <dbReference type="Proteomes" id="UP001162483"/>
    </source>
</evidence>
<name>A0ABN9H588_9NEOB</name>
<protein>
    <submittedName>
        <fullName evidence="1">Uncharacterized protein</fullName>
    </submittedName>
</protein>
<sequence length="98" mass="9996">SKKCSLLVNLPGGIPECSSGENFSSKSGNPELHLGIPCSVSPGSLLHLPCPSLSRCPPAASPAISSGRCRHLSSGFCCLRASVCTGSGTGEKLKKDKI</sequence>
<proteinExistence type="predicted"/>
<dbReference type="EMBL" id="CATNWA010020072">
    <property type="protein sequence ID" value="CAI9616479.1"/>
    <property type="molecule type" value="Genomic_DNA"/>
</dbReference>
<keyword evidence="2" id="KW-1185">Reference proteome</keyword>
<comment type="caution">
    <text evidence="1">The sequence shown here is derived from an EMBL/GenBank/DDBJ whole genome shotgun (WGS) entry which is preliminary data.</text>
</comment>
<accession>A0ABN9H588</accession>
<organism evidence="1 2">
    <name type="scientific">Staurois parvus</name>
    <dbReference type="NCBI Taxonomy" id="386267"/>
    <lineage>
        <taxon>Eukaryota</taxon>
        <taxon>Metazoa</taxon>
        <taxon>Chordata</taxon>
        <taxon>Craniata</taxon>
        <taxon>Vertebrata</taxon>
        <taxon>Euteleostomi</taxon>
        <taxon>Amphibia</taxon>
        <taxon>Batrachia</taxon>
        <taxon>Anura</taxon>
        <taxon>Neobatrachia</taxon>
        <taxon>Ranoidea</taxon>
        <taxon>Ranidae</taxon>
        <taxon>Staurois</taxon>
    </lineage>
</organism>
<dbReference type="Proteomes" id="UP001162483">
    <property type="component" value="Unassembled WGS sequence"/>
</dbReference>
<reference evidence="1" key="1">
    <citation type="submission" date="2023-05" db="EMBL/GenBank/DDBJ databases">
        <authorList>
            <person name="Stuckert A."/>
        </authorList>
    </citation>
    <scope>NUCLEOTIDE SEQUENCE</scope>
</reference>
<feature type="non-terminal residue" evidence="1">
    <location>
        <position position="1"/>
    </location>
</feature>